<evidence type="ECO:0000256" key="8">
    <source>
        <dbReference type="ARBA" id="ARBA00038933"/>
    </source>
</evidence>
<dbReference type="GO" id="GO:0047911">
    <property type="term" value="F:galacturan 1,4-alpha-galacturonidase activity"/>
    <property type="evidence" value="ECO:0007669"/>
    <property type="project" value="UniProtKB-EC"/>
</dbReference>
<evidence type="ECO:0000256" key="9">
    <source>
        <dbReference type="ARBA" id="ARBA00043142"/>
    </source>
</evidence>
<keyword evidence="15" id="KW-0732">Signal</keyword>
<protein>
    <recommendedName>
        <fullName evidence="12">Exopolygalacturonase</fullName>
        <ecNumber evidence="8">3.2.1.67</ecNumber>
    </recommendedName>
    <alternativeName>
        <fullName evidence="9">Galacturan 1,4-alpha-galacturonidase</fullName>
    </alternativeName>
    <alternativeName>
        <fullName evidence="13">Pectinase</fullName>
    </alternativeName>
</protein>
<feature type="signal peptide" evidence="15">
    <location>
        <begin position="1"/>
        <end position="23"/>
    </location>
</feature>
<evidence type="ECO:0000256" key="15">
    <source>
        <dbReference type="SAM" id="SignalP"/>
    </source>
</evidence>
<dbReference type="Pfam" id="PF00295">
    <property type="entry name" value="Glyco_hydro_28"/>
    <property type="match status" value="1"/>
</dbReference>
<dbReference type="EMBL" id="SWLB01000021">
    <property type="protein sequence ID" value="KAF3324493.1"/>
    <property type="molecule type" value="Genomic_DNA"/>
</dbReference>
<dbReference type="AlphaFoldDB" id="A0A833VIT8"/>
<dbReference type="PANTHER" id="PTHR31375">
    <property type="match status" value="1"/>
</dbReference>
<dbReference type="SUPFAM" id="SSF51126">
    <property type="entry name" value="Pectin lyase-like"/>
    <property type="match status" value="1"/>
</dbReference>
<evidence type="ECO:0000256" key="3">
    <source>
        <dbReference type="ARBA" id="ARBA00022512"/>
    </source>
</evidence>
<evidence type="ECO:0000256" key="4">
    <source>
        <dbReference type="ARBA" id="ARBA00022525"/>
    </source>
</evidence>
<feature type="chain" id="PRO_5032822173" description="Exopolygalacturonase" evidence="15">
    <location>
        <begin position="24"/>
        <end position="394"/>
    </location>
</feature>
<dbReference type="InterPro" id="IPR012334">
    <property type="entry name" value="Pectin_lyas_fold"/>
</dbReference>
<dbReference type="InterPro" id="IPR011050">
    <property type="entry name" value="Pectin_lyase_fold/virulence"/>
</dbReference>
<keyword evidence="3" id="KW-0134">Cell wall</keyword>
<evidence type="ECO:0000256" key="10">
    <source>
        <dbReference type="ARBA" id="ARBA00048766"/>
    </source>
</evidence>
<dbReference type="SMART" id="SM00710">
    <property type="entry name" value="PbH1"/>
    <property type="match status" value="5"/>
</dbReference>
<sequence>MAHCFISVLLITLSIHLIASVGAGAGAVYNIVDFGAKSDCQTDAASALLSAWNAACHSNNPATIYVPNGKYLVGRVTFSGPCASNKINMQIHGTFVATSNYATLGRVGEWIVFDKVAGLSVYGGTFDGFGSGLWACKASGRNCPNGATSLTFRNSKDVLISGLSSMNSELYHIVIDNCDWVMVQGVKINAPGNSPNTDGIHVQGSTGVTITGASIRTGDDCVSIGPGTTNLWIELVSCGPGHGISIGSLGKGYNERGVQNVTVKTTMFTGTQNGLRIKTWGRPTDAFVRGVVFEHSVMENVQNPIIIDQNYCPDNKGCPAQNSGVRISQVTYTDIHGSSASKVAVKFNCSPANPCIGIELQNIKLTYSGAQPAEASCTHAGGTASGFVIPPSCL</sequence>
<dbReference type="Gene3D" id="2.160.20.10">
    <property type="entry name" value="Single-stranded right-handed beta-helix, Pectin lyase-like"/>
    <property type="match status" value="1"/>
</dbReference>
<comment type="subcellular location">
    <subcellularLocation>
        <location evidence="1">Secreted</location>
        <location evidence="1">Cell wall</location>
    </subcellularLocation>
</comment>
<dbReference type="InterPro" id="IPR006626">
    <property type="entry name" value="PbH1"/>
</dbReference>
<evidence type="ECO:0000256" key="1">
    <source>
        <dbReference type="ARBA" id="ARBA00004191"/>
    </source>
</evidence>
<reference evidence="16" key="1">
    <citation type="submission" date="2020-01" db="EMBL/GenBank/DDBJ databases">
        <title>Genome sequence of Kobresia littledalei, the first chromosome-level genome in the family Cyperaceae.</title>
        <authorList>
            <person name="Qu G."/>
        </authorList>
    </citation>
    <scope>NUCLEOTIDE SEQUENCE</scope>
    <source>
        <strain evidence="16">C.B.Clarke</strain>
        <tissue evidence="16">Leaf</tissue>
    </source>
</reference>
<dbReference type="GO" id="GO:0004650">
    <property type="term" value="F:polygalacturonase activity"/>
    <property type="evidence" value="ECO:0007669"/>
    <property type="project" value="InterPro"/>
</dbReference>
<evidence type="ECO:0000256" key="6">
    <source>
        <dbReference type="ARBA" id="ARBA00023295"/>
    </source>
</evidence>
<keyword evidence="5 14" id="KW-0378">Hydrolase</keyword>
<dbReference type="GO" id="GO:0071555">
    <property type="term" value="P:cell wall organization"/>
    <property type="evidence" value="ECO:0007669"/>
    <property type="project" value="UniProtKB-KW"/>
</dbReference>
<dbReference type="EC" id="3.2.1.67" evidence="8"/>
<comment type="similarity">
    <text evidence="2 14">Belongs to the glycosyl hydrolase 28 family.</text>
</comment>
<keyword evidence="7" id="KW-0961">Cell wall biogenesis/degradation</keyword>
<keyword evidence="6 14" id="KW-0326">Glycosidase</keyword>
<evidence type="ECO:0000256" key="5">
    <source>
        <dbReference type="ARBA" id="ARBA00022801"/>
    </source>
</evidence>
<accession>A0A833VIT8</accession>
<gene>
    <name evidence="16" type="ORF">FCM35_KLT10650</name>
</gene>
<comment type="catalytic activity">
    <reaction evidence="10">
        <text>[(1-&gt;4)-alpha-D-galacturonosyl](n) + H2O = alpha-D-galacturonate + [(1-&gt;4)-alpha-D-galacturonosyl](n-1)</text>
        <dbReference type="Rhea" id="RHEA:14117"/>
        <dbReference type="Rhea" id="RHEA-COMP:14570"/>
        <dbReference type="Rhea" id="RHEA-COMP:14572"/>
        <dbReference type="ChEBI" id="CHEBI:15377"/>
        <dbReference type="ChEBI" id="CHEBI:58658"/>
        <dbReference type="ChEBI" id="CHEBI:140523"/>
        <dbReference type="EC" id="3.2.1.67"/>
    </reaction>
</comment>
<evidence type="ECO:0000256" key="2">
    <source>
        <dbReference type="ARBA" id="ARBA00008834"/>
    </source>
</evidence>
<dbReference type="GO" id="GO:0005975">
    <property type="term" value="P:carbohydrate metabolic process"/>
    <property type="evidence" value="ECO:0007669"/>
    <property type="project" value="InterPro"/>
</dbReference>
<name>A0A833VIT8_9POAL</name>
<evidence type="ECO:0000313" key="16">
    <source>
        <dbReference type="EMBL" id="KAF3324493.1"/>
    </source>
</evidence>
<keyword evidence="4" id="KW-0964">Secreted</keyword>
<comment type="caution">
    <text evidence="16">The sequence shown here is derived from an EMBL/GenBank/DDBJ whole genome shotgun (WGS) entry which is preliminary data.</text>
</comment>
<evidence type="ECO:0000256" key="7">
    <source>
        <dbReference type="ARBA" id="ARBA00023316"/>
    </source>
</evidence>
<keyword evidence="17" id="KW-1185">Reference proteome</keyword>
<evidence type="ECO:0000256" key="11">
    <source>
        <dbReference type="ARBA" id="ARBA00057651"/>
    </source>
</evidence>
<evidence type="ECO:0000256" key="12">
    <source>
        <dbReference type="ARBA" id="ARBA00068298"/>
    </source>
</evidence>
<dbReference type="Proteomes" id="UP000623129">
    <property type="component" value="Unassembled WGS sequence"/>
</dbReference>
<evidence type="ECO:0000313" key="17">
    <source>
        <dbReference type="Proteomes" id="UP000623129"/>
    </source>
</evidence>
<dbReference type="OrthoDB" id="187139at2759"/>
<proteinExistence type="inferred from homology"/>
<comment type="function">
    <text evidence="11">May function in depolymerizing pectin during pollen development, germination, and tube growth. Acts as an exo-polygalacturonase.</text>
</comment>
<dbReference type="InterPro" id="IPR000743">
    <property type="entry name" value="Glyco_hydro_28"/>
</dbReference>
<evidence type="ECO:0000256" key="14">
    <source>
        <dbReference type="RuleBase" id="RU361169"/>
    </source>
</evidence>
<organism evidence="16 17">
    <name type="scientific">Carex littledalei</name>
    <dbReference type="NCBI Taxonomy" id="544730"/>
    <lineage>
        <taxon>Eukaryota</taxon>
        <taxon>Viridiplantae</taxon>
        <taxon>Streptophyta</taxon>
        <taxon>Embryophyta</taxon>
        <taxon>Tracheophyta</taxon>
        <taxon>Spermatophyta</taxon>
        <taxon>Magnoliopsida</taxon>
        <taxon>Liliopsida</taxon>
        <taxon>Poales</taxon>
        <taxon>Cyperaceae</taxon>
        <taxon>Cyperoideae</taxon>
        <taxon>Cariceae</taxon>
        <taxon>Carex</taxon>
        <taxon>Carex subgen. Euthyceras</taxon>
    </lineage>
</organism>
<dbReference type="FunFam" id="2.160.20.10:FF:000004">
    <property type="entry name" value="Pectin lyase-like superfamily protein"/>
    <property type="match status" value="1"/>
</dbReference>
<evidence type="ECO:0000256" key="13">
    <source>
        <dbReference type="ARBA" id="ARBA00083621"/>
    </source>
</evidence>